<feature type="transmembrane region" description="Helical" evidence="9">
    <location>
        <begin position="309"/>
        <end position="329"/>
    </location>
</feature>
<keyword evidence="5 9" id="KW-1133">Transmembrane helix</keyword>
<dbReference type="GO" id="GO:0005549">
    <property type="term" value="F:odorant binding"/>
    <property type="evidence" value="ECO:0007669"/>
    <property type="project" value="InterPro"/>
</dbReference>
<evidence type="ECO:0000313" key="10">
    <source>
        <dbReference type="EMBL" id="AQQ73505.1"/>
    </source>
</evidence>
<dbReference type="PANTHER" id="PTHR21137:SF44">
    <property type="entry name" value="ODORANT RECEPTOR 13A-RELATED"/>
    <property type="match status" value="1"/>
</dbReference>
<keyword evidence="8 9" id="KW-0807">Transducer</keyword>
<dbReference type="GO" id="GO:0007165">
    <property type="term" value="P:signal transduction"/>
    <property type="evidence" value="ECO:0007669"/>
    <property type="project" value="UniProtKB-KW"/>
</dbReference>
<comment type="similarity">
    <text evidence="9">Belongs to the insect chemoreceptor superfamily. Heteromeric odorant receptor channel (TC 1.A.69) family.</text>
</comment>
<dbReference type="GO" id="GO:0004984">
    <property type="term" value="F:olfactory receptor activity"/>
    <property type="evidence" value="ECO:0007669"/>
    <property type="project" value="InterPro"/>
</dbReference>
<proteinExistence type="evidence at transcript level"/>
<gene>
    <name evidence="10" type="primary">OR25</name>
</gene>
<dbReference type="AlphaFoldDB" id="A0A1S5XXM4"/>
<evidence type="ECO:0000256" key="7">
    <source>
        <dbReference type="ARBA" id="ARBA00023170"/>
    </source>
</evidence>
<dbReference type="GO" id="GO:0005886">
    <property type="term" value="C:plasma membrane"/>
    <property type="evidence" value="ECO:0007669"/>
    <property type="project" value="UniProtKB-SubCell"/>
</dbReference>
<evidence type="ECO:0000256" key="9">
    <source>
        <dbReference type="RuleBase" id="RU351113"/>
    </source>
</evidence>
<feature type="transmembrane region" description="Helical" evidence="9">
    <location>
        <begin position="283"/>
        <end position="303"/>
    </location>
</feature>
<evidence type="ECO:0000256" key="3">
    <source>
        <dbReference type="ARBA" id="ARBA00022692"/>
    </source>
</evidence>
<protein>
    <recommendedName>
        <fullName evidence="9">Odorant receptor</fullName>
    </recommendedName>
</protein>
<feature type="transmembrane region" description="Helical" evidence="9">
    <location>
        <begin position="134"/>
        <end position="159"/>
    </location>
</feature>
<feature type="transmembrane region" description="Helical" evidence="9">
    <location>
        <begin position="192"/>
        <end position="225"/>
    </location>
</feature>
<reference evidence="10" key="2">
    <citation type="submission" date="2016-12" db="EMBL/GenBank/DDBJ databases">
        <authorList>
            <person name="Song W.-J."/>
            <person name="Kurnit D.M."/>
        </authorList>
    </citation>
    <scope>NUCLEOTIDE SEQUENCE</scope>
</reference>
<evidence type="ECO:0000256" key="4">
    <source>
        <dbReference type="ARBA" id="ARBA00022725"/>
    </source>
</evidence>
<dbReference type="EMBL" id="KY399274">
    <property type="protein sequence ID" value="AQQ73505.1"/>
    <property type="molecule type" value="mRNA"/>
</dbReference>
<evidence type="ECO:0000256" key="6">
    <source>
        <dbReference type="ARBA" id="ARBA00023136"/>
    </source>
</evidence>
<accession>A0A1S5XXM4</accession>
<keyword evidence="2 9" id="KW-0716">Sensory transduction</keyword>
<dbReference type="PANTHER" id="PTHR21137">
    <property type="entry name" value="ODORANT RECEPTOR"/>
    <property type="match status" value="1"/>
</dbReference>
<name>A0A1S5XXM4_HELME</name>
<evidence type="ECO:0000256" key="5">
    <source>
        <dbReference type="ARBA" id="ARBA00022989"/>
    </source>
</evidence>
<keyword evidence="6 9" id="KW-0472">Membrane</keyword>
<dbReference type="InterPro" id="IPR004117">
    <property type="entry name" value="7tm6_olfct_rcpt"/>
</dbReference>
<dbReference type="Pfam" id="PF02949">
    <property type="entry name" value="7tm_6"/>
    <property type="match status" value="1"/>
</dbReference>
<keyword evidence="3 9" id="KW-0812">Transmembrane</keyword>
<evidence type="ECO:0000256" key="2">
    <source>
        <dbReference type="ARBA" id="ARBA00022606"/>
    </source>
</evidence>
<evidence type="ECO:0000256" key="1">
    <source>
        <dbReference type="ARBA" id="ARBA00004141"/>
    </source>
</evidence>
<keyword evidence="7 9" id="KW-0675">Receptor</keyword>
<comment type="caution">
    <text evidence="9">Lacks conserved residue(s) required for the propagation of feature annotation.</text>
</comment>
<feature type="transmembrane region" description="Helical" evidence="9">
    <location>
        <begin position="41"/>
        <end position="62"/>
    </location>
</feature>
<reference evidence="10" key="1">
    <citation type="journal article" date="2013" name="PLoS Genet.">
        <title>Female behaviour drives expression and evolution of gustatory receptors in butterflies.</title>
        <authorList>
            <person name="Briscoe A.D."/>
            <person name="Macias-Munoz A."/>
            <person name="Kozak K.M."/>
            <person name="Walters J.R."/>
            <person name="Yuan F."/>
            <person name="Jamie G.A."/>
            <person name="Martin S.H."/>
            <person name="Dasmahapatra K.K."/>
            <person name="Ferguson L.C."/>
            <person name="Mallet J."/>
            <person name="Jacquin-Joly E."/>
            <person name="Jiggins C.D."/>
        </authorList>
    </citation>
    <scope>NUCLEOTIDE SEQUENCE</scope>
</reference>
<feature type="transmembrane region" description="Helical" evidence="9">
    <location>
        <begin position="74"/>
        <end position="94"/>
    </location>
</feature>
<sequence length="407" mass="47352">MEIVYFNKALKKVQAFLRPIGLQIDENNSNMTIRKWLRFRWAFIVNMIWMNMDITGQSAWLIQSAFTGKSFVELTNLAPCLALCLLGDIEAFFFMRHSNKARELVRSIRFLQSLTAEKDMDIEDIAFLKGQIKIFYIAVNTITVIITVGIMGFGVSPFINMALHYKKTSEFVLNQPFLILYPFDINDIRFYFIAYFHVMWTAVIAVLTVLAPCFLCYACSTFIIYQFHRLHKDLEQIIPYTDNLILYEINDDVKKEFMQIIDRHRKLIECVNLMEFIYAESTLCNVITSSLLICLTGFNVMAIDDIALTLPFLQFLLLGLVQIYILCYYGDMIMIYSAKVGDAAYNCQWYRADVSIVKDLMIIATRAQKPCRMTALRFSDINFKTFTRILSTSWSYFALLSSLYKHD</sequence>
<keyword evidence="4 9" id="KW-0552">Olfaction</keyword>
<organism evidence="10">
    <name type="scientific">Heliconius melpomene rosina</name>
    <dbReference type="NCBI Taxonomy" id="171916"/>
    <lineage>
        <taxon>Eukaryota</taxon>
        <taxon>Metazoa</taxon>
        <taxon>Ecdysozoa</taxon>
        <taxon>Arthropoda</taxon>
        <taxon>Hexapoda</taxon>
        <taxon>Insecta</taxon>
        <taxon>Pterygota</taxon>
        <taxon>Neoptera</taxon>
        <taxon>Endopterygota</taxon>
        <taxon>Lepidoptera</taxon>
        <taxon>Glossata</taxon>
        <taxon>Ditrysia</taxon>
        <taxon>Papilionoidea</taxon>
        <taxon>Nymphalidae</taxon>
        <taxon>Heliconiinae</taxon>
        <taxon>Heliconiini</taxon>
        <taxon>Heliconius</taxon>
    </lineage>
</organism>
<evidence type="ECO:0000256" key="8">
    <source>
        <dbReference type="ARBA" id="ARBA00023224"/>
    </source>
</evidence>
<comment type="subcellular location">
    <subcellularLocation>
        <location evidence="9">Cell membrane</location>
        <topology evidence="9">Multi-pass membrane protein</topology>
    </subcellularLocation>
    <subcellularLocation>
        <location evidence="1">Membrane</location>
        <topology evidence="1">Multi-pass membrane protein</topology>
    </subcellularLocation>
</comment>